<organism evidence="1 2">
    <name type="scientific">Novosphingobium pentaromativorans</name>
    <dbReference type="NCBI Taxonomy" id="205844"/>
    <lineage>
        <taxon>Bacteria</taxon>
        <taxon>Pseudomonadati</taxon>
        <taxon>Pseudomonadota</taxon>
        <taxon>Alphaproteobacteria</taxon>
        <taxon>Sphingomonadales</taxon>
        <taxon>Sphingomonadaceae</taxon>
        <taxon>Novosphingobium</taxon>
    </lineage>
</organism>
<reference evidence="1 2" key="1">
    <citation type="submission" date="2017-08" db="EMBL/GenBank/DDBJ databases">
        <title>Infants hospitalized years apart are colonized by the same room-sourced microbial strains.</title>
        <authorList>
            <person name="Brooks B."/>
            <person name="Olm M.R."/>
            <person name="Firek B.A."/>
            <person name="Baker R."/>
            <person name="Thomas B.C."/>
            <person name="Morowitz M.J."/>
            <person name="Banfield J.F."/>
        </authorList>
    </citation>
    <scope>NUCLEOTIDE SEQUENCE [LARGE SCALE GENOMIC DNA]</scope>
    <source>
        <strain evidence="1">S2_005_002_R2_33</strain>
    </source>
</reference>
<dbReference type="InterPro" id="IPR029068">
    <property type="entry name" value="Glyas_Bleomycin-R_OHBP_Dase"/>
</dbReference>
<sequence>MALALPRSTLPSAPGKGLLQTEHFQIAYATNDIERACALFRNQLGIGEFRRLEGRTPAGGTVRVELAWIGPVMYELLTASGPGSAIYMDRLPEGPGFALNHHHLGYLVSSHGEWDELIAGAAAANFAVPYRNDNPGFLRSCFIDAAPLGHYLEYILPEPAGLDFFKSIPRN</sequence>
<dbReference type="SUPFAM" id="SSF54593">
    <property type="entry name" value="Glyoxalase/Bleomycin resistance protein/Dihydroxybiphenyl dioxygenase"/>
    <property type="match status" value="1"/>
</dbReference>
<evidence type="ECO:0008006" key="3">
    <source>
        <dbReference type="Google" id="ProtNLM"/>
    </source>
</evidence>
<evidence type="ECO:0000313" key="2">
    <source>
        <dbReference type="Proteomes" id="UP000249082"/>
    </source>
</evidence>
<proteinExistence type="predicted"/>
<accession>A0A2W5NIX2</accession>
<dbReference type="Gene3D" id="3.10.180.10">
    <property type="entry name" value="2,3-Dihydroxybiphenyl 1,2-Dioxygenase, domain 1"/>
    <property type="match status" value="1"/>
</dbReference>
<comment type="caution">
    <text evidence="1">The sequence shown here is derived from an EMBL/GenBank/DDBJ whole genome shotgun (WGS) entry which is preliminary data.</text>
</comment>
<evidence type="ECO:0000313" key="1">
    <source>
        <dbReference type="EMBL" id="PZQ53406.1"/>
    </source>
</evidence>
<dbReference type="Proteomes" id="UP000249082">
    <property type="component" value="Unassembled WGS sequence"/>
</dbReference>
<gene>
    <name evidence="1" type="ORF">DI555_16445</name>
</gene>
<name>A0A2W5NIX2_9SPHN</name>
<dbReference type="AlphaFoldDB" id="A0A2W5NIX2"/>
<dbReference type="EMBL" id="QFPX01000015">
    <property type="protein sequence ID" value="PZQ53406.1"/>
    <property type="molecule type" value="Genomic_DNA"/>
</dbReference>
<protein>
    <recommendedName>
        <fullName evidence="3">VOC domain-containing protein</fullName>
    </recommendedName>
</protein>